<comment type="caution">
    <text evidence="1">The sequence shown here is derived from an EMBL/GenBank/DDBJ whole genome shotgun (WGS) entry which is preliminary data.</text>
</comment>
<dbReference type="STRING" id="1537102.L1LBP7"/>
<dbReference type="AlphaFoldDB" id="L1LBP7"/>
<dbReference type="Gene3D" id="3.30.1240.10">
    <property type="match status" value="1"/>
</dbReference>
<organism evidence="1 2">
    <name type="scientific">Theileria equi strain WA</name>
    <dbReference type="NCBI Taxonomy" id="1537102"/>
    <lineage>
        <taxon>Eukaryota</taxon>
        <taxon>Sar</taxon>
        <taxon>Alveolata</taxon>
        <taxon>Apicomplexa</taxon>
        <taxon>Aconoidasida</taxon>
        <taxon>Piroplasmida</taxon>
        <taxon>Theileriidae</taxon>
        <taxon>Theileria</taxon>
    </lineage>
</organism>
<dbReference type="GeneID" id="15805171"/>
<dbReference type="RefSeq" id="XP_004832055.1">
    <property type="nucleotide sequence ID" value="XM_004831998.1"/>
</dbReference>
<dbReference type="eggNOG" id="ENOG502RSY5">
    <property type="taxonomic scope" value="Eukaryota"/>
</dbReference>
<name>L1LBP7_THEEQ</name>
<dbReference type="Proteomes" id="UP000031512">
    <property type="component" value="Unassembled WGS sequence"/>
</dbReference>
<keyword evidence="1" id="KW-0378">Hydrolase</keyword>
<dbReference type="GO" id="GO:0000287">
    <property type="term" value="F:magnesium ion binding"/>
    <property type="evidence" value="ECO:0007669"/>
    <property type="project" value="TreeGrafter"/>
</dbReference>
<gene>
    <name evidence="1" type="ORF">BEWA_050710</name>
</gene>
<accession>L1LBP7</accession>
<dbReference type="Pfam" id="PF08282">
    <property type="entry name" value="Hydrolase_3"/>
    <property type="match status" value="1"/>
</dbReference>
<dbReference type="VEuPathDB" id="PiroplasmaDB:BEWA_050710"/>
<dbReference type="GO" id="GO:0005829">
    <property type="term" value="C:cytosol"/>
    <property type="evidence" value="ECO:0007669"/>
    <property type="project" value="TreeGrafter"/>
</dbReference>
<dbReference type="SUPFAM" id="SSF56784">
    <property type="entry name" value="HAD-like"/>
    <property type="match status" value="1"/>
</dbReference>
<sequence length="292" mass="32574">MEIDGTHPVKANISQFLKPESPPKYFGIDIDGTFYTKSATGLEKNIEAFAEATKKGFVPFFCTGRSIESSLAVIGSGFSERTGYKGYPGVYNNGSLVYDECGRIAHSEGFTREFLEKFGRFLIEKGLAPNVVFYTEHGACSLSPLYERLMKFSVMRKLPIPQVVTLEGLLQENILIIKYAEFDMKLSGLHEDVDYARTITLSNWLYTINPAGVNKSIGLKKLMEHYGLSSKDCGFIGDGDNDTEAMEFCDHSFCVDDTPDYVKRHAKWVLDKGHDEGAVSQALELIYGPFSQ</sequence>
<dbReference type="PANTHER" id="PTHR10000">
    <property type="entry name" value="PHOSPHOSERINE PHOSPHATASE"/>
    <property type="match status" value="1"/>
</dbReference>
<dbReference type="EC" id="3.1.3.23" evidence="1"/>
<protein>
    <submittedName>
        <fullName evidence="1">Haloacid dehalogenase-like hydrolase family member protein</fullName>
        <ecNumber evidence="1">3.1.3.23</ecNumber>
    </submittedName>
</protein>
<evidence type="ECO:0000313" key="1">
    <source>
        <dbReference type="EMBL" id="EKX72603.1"/>
    </source>
</evidence>
<dbReference type="OrthoDB" id="27226at2759"/>
<dbReference type="InterPro" id="IPR036412">
    <property type="entry name" value="HAD-like_sf"/>
</dbReference>
<dbReference type="InterPro" id="IPR023214">
    <property type="entry name" value="HAD_sf"/>
</dbReference>
<dbReference type="KEGG" id="beq:BEWA_050710"/>
<proteinExistence type="predicted"/>
<reference evidence="1 2" key="1">
    <citation type="journal article" date="2012" name="BMC Genomics">
        <title>Comparative genomic analysis and phylogenetic position of Theileria equi.</title>
        <authorList>
            <person name="Kappmeyer L.S."/>
            <person name="Thiagarajan M."/>
            <person name="Herndon D.R."/>
            <person name="Ramsay J.D."/>
            <person name="Caler E."/>
            <person name="Djikeng A."/>
            <person name="Gillespie J.J."/>
            <person name="Lau A.O."/>
            <person name="Roalson E.H."/>
            <person name="Silva J.C."/>
            <person name="Silva M.G."/>
            <person name="Suarez C.E."/>
            <person name="Ueti M.W."/>
            <person name="Nene V.M."/>
            <person name="Mealey R.H."/>
            <person name="Knowles D.P."/>
            <person name="Brayton K.A."/>
        </authorList>
    </citation>
    <scope>NUCLEOTIDE SEQUENCE [LARGE SCALE GENOMIC DNA]</scope>
    <source>
        <strain evidence="1 2">WA</strain>
    </source>
</reference>
<dbReference type="PANTHER" id="PTHR10000:SF8">
    <property type="entry name" value="HAD SUPERFAMILY HYDROLASE-LIKE, TYPE 3"/>
    <property type="match status" value="1"/>
</dbReference>
<dbReference type="Gene3D" id="3.40.50.1000">
    <property type="entry name" value="HAD superfamily/HAD-like"/>
    <property type="match status" value="1"/>
</dbReference>
<evidence type="ECO:0000313" key="2">
    <source>
        <dbReference type="Proteomes" id="UP000031512"/>
    </source>
</evidence>
<dbReference type="EMBL" id="ACOU01000007">
    <property type="protein sequence ID" value="EKX72603.1"/>
    <property type="molecule type" value="Genomic_DNA"/>
</dbReference>
<keyword evidence="2" id="KW-1185">Reference proteome</keyword>
<dbReference type="GO" id="GO:0050308">
    <property type="term" value="F:sugar-phosphatase activity"/>
    <property type="evidence" value="ECO:0007669"/>
    <property type="project" value="UniProtKB-EC"/>
</dbReference>